<keyword evidence="5 7" id="KW-1133">Transmembrane helix</keyword>
<evidence type="ECO:0000256" key="3">
    <source>
        <dbReference type="ARBA" id="ARBA00022475"/>
    </source>
</evidence>
<evidence type="ECO:0000256" key="5">
    <source>
        <dbReference type="ARBA" id="ARBA00022989"/>
    </source>
</evidence>
<feature type="transmembrane region" description="Helical" evidence="7">
    <location>
        <begin position="229"/>
        <end position="250"/>
    </location>
</feature>
<proteinExistence type="predicted"/>
<evidence type="ECO:0000259" key="8">
    <source>
        <dbReference type="PROSITE" id="PS50850"/>
    </source>
</evidence>
<dbReference type="RefSeq" id="WP_035851863.1">
    <property type="nucleotide sequence ID" value="NZ_KK073874.1"/>
</dbReference>
<feature type="transmembrane region" description="Helical" evidence="7">
    <location>
        <begin position="204"/>
        <end position="223"/>
    </location>
</feature>
<feature type="transmembrane region" description="Helical" evidence="7">
    <location>
        <begin position="146"/>
        <end position="165"/>
    </location>
</feature>
<feature type="transmembrane region" description="Helical" evidence="7">
    <location>
        <begin position="16"/>
        <end position="40"/>
    </location>
</feature>
<keyword evidence="6 7" id="KW-0472">Membrane</keyword>
<keyword evidence="4 7" id="KW-0812">Transmembrane</keyword>
<dbReference type="GO" id="GO:0022857">
    <property type="term" value="F:transmembrane transporter activity"/>
    <property type="evidence" value="ECO:0007669"/>
    <property type="project" value="InterPro"/>
</dbReference>
<feature type="transmembrane region" description="Helical" evidence="7">
    <location>
        <begin position="52"/>
        <end position="72"/>
    </location>
</feature>
<feature type="transmembrane region" description="Helical" evidence="7">
    <location>
        <begin position="361"/>
        <end position="384"/>
    </location>
</feature>
<protein>
    <submittedName>
        <fullName evidence="9">Arabinose efflux permease family protein</fullName>
    </submittedName>
</protein>
<dbReference type="InterPro" id="IPR020846">
    <property type="entry name" value="MFS_dom"/>
</dbReference>
<feature type="transmembrane region" description="Helical" evidence="7">
    <location>
        <begin position="405"/>
        <end position="425"/>
    </location>
</feature>
<evidence type="ECO:0000313" key="10">
    <source>
        <dbReference type="Proteomes" id="UP000021053"/>
    </source>
</evidence>
<feature type="transmembrane region" description="Helical" evidence="7">
    <location>
        <begin position="431"/>
        <end position="450"/>
    </location>
</feature>
<dbReference type="Gene3D" id="1.20.1720.10">
    <property type="entry name" value="Multidrug resistance protein D"/>
    <property type="match status" value="1"/>
</dbReference>
<dbReference type="PROSITE" id="PS50850">
    <property type="entry name" value="MFS"/>
    <property type="match status" value="1"/>
</dbReference>
<accession>A0A010ZU37</accession>
<feature type="transmembrane region" description="Helical" evidence="7">
    <location>
        <begin position="308"/>
        <end position="329"/>
    </location>
</feature>
<evidence type="ECO:0000256" key="4">
    <source>
        <dbReference type="ARBA" id="ARBA00022692"/>
    </source>
</evidence>
<keyword evidence="2" id="KW-0813">Transport</keyword>
<evidence type="ECO:0000256" key="7">
    <source>
        <dbReference type="SAM" id="Phobius"/>
    </source>
</evidence>
<evidence type="ECO:0000256" key="6">
    <source>
        <dbReference type="ARBA" id="ARBA00023136"/>
    </source>
</evidence>
<reference evidence="9 10" key="1">
    <citation type="submission" date="2013-07" db="EMBL/GenBank/DDBJ databases">
        <authorList>
            <consortium name="DOE Joint Genome Institute"/>
            <person name="Eisen J."/>
            <person name="Huntemann M."/>
            <person name="Han J."/>
            <person name="Chen A."/>
            <person name="Kyrpides N."/>
            <person name="Mavromatis K."/>
            <person name="Markowitz V."/>
            <person name="Palaniappan K."/>
            <person name="Ivanova N."/>
            <person name="Schaumberg A."/>
            <person name="Pati A."/>
            <person name="Liolios K."/>
            <person name="Nordberg H.P."/>
            <person name="Cantor M.N."/>
            <person name="Hua S.X."/>
            <person name="Woyke T."/>
        </authorList>
    </citation>
    <scope>NUCLEOTIDE SEQUENCE [LARGE SCALE GENOMIC DNA]</scope>
    <source>
        <strain evidence="9 10">DSM 44712</strain>
    </source>
</reference>
<name>A0A010ZU37_9ACTN</name>
<dbReference type="SUPFAM" id="SSF103473">
    <property type="entry name" value="MFS general substrate transporter"/>
    <property type="match status" value="1"/>
</dbReference>
<feature type="transmembrane region" description="Helical" evidence="7">
    <location>
        <begin position="84"/>
        <end position="101"/>
    </location>
</feature>
<gene>
    <name evidence="9" type="ORF">CryarDRAFT_3360</name>
</gene>
<evidence type="ECO:0000256" key="1">
    <source>
        <dbReference type="ARBA" id="ARBA00004651"/>
    </source>
</evidence>
<dbReference type="Proteomes" id="UP000021053">
    <property type="component" value="Unassembled WGS sequence"/>
</dbReference>
<organism evidence="9 10">
    <name type="scientific">Cryptosporangium arvum DSM 44712</name>
    <dbReference type="NCBI Taxonomy" id="927661"/>
    <lineage>
        <taxon>Bacteria</taxon>
        <taxon>Bacillati</taxon>
        <taxon>Actinomycetota</taxon>
        <taxon>Actinomycetes</taxon>
        <taxon>Cryptosporangiales</taxon>
        <taxon>Cryptosporangiaceae</taxon>
        <taxon>Cryptosporangium</taxon>
    </lineage>
</organism>
<dbReference type="PATRIC" id="fig|927661.3.peg.3320"/>
<feature type="transmembrane region" description="Helical" evidence="7">
    <location>
        <begin position="336"/>
        <end position="355"/>
    </location>
</feature>
<dbReference type="EMBL" id="JFBT01000001">
    <property type="protein sequence ID" value="EXG82204.1"/>
    <property type="molecule type" value="Genomic_DNA"/>
</dbReference>
<sequence length="460" mass="46570">MESSQRTVLRAGRREWVGLAVLALPTLLLALDFSVLFLVLPRLSADLHPSAVQLLWITDAYGFLIAGFLITMGTLGDRIGRRRLLLLGAVLFAGASVFAAYSTGPLMLVAARALMGVAAATLMPSTLALISTLFADPAQRARAISVWVACFMGGAALGPIVGGALLTTFWWGSVFLLGVPVMVLLLVTAPFVLPEHRSQKVGRIDAISVLLSLGAVLPTVYGIKELAGTGGLLPAFTALAVGGAAGSAFVRRQRRLSEPLVDVRLFRSRAFSGGVVGMTLNSAIMGGTALLINLHLQTAVGLSPSEAALWLAPGALAIVVSSLAAPLLVRRLQPADVIAGGMAVAAVGYLLLSRADAAGPILAANVLIGLGAGPITALVTDLIVGSVPATEAGSAAAISETGGDLGIALGVAVLGSLGTTIYTGAAGLTAAGFLAAALAVMIGVLAITTLRSSAPNRPTA</sequence>
<dbReference type="CDD" id="cd17321">
    <property type="entry name" value="MFS_MMR_MDR_like"/>
    <property type="match status" value="1"/>
</dbReference>
<evidence type="ECO:0000313" key="9">
    <source>
        <dbReference type="EMBL" id="EXG82204.1"/>
    </source>
</evidence>
<feature type="domain" description="Major facilitator superfamily (MFS) profile" evidence="8">
    <location>
        <begin position="18"/>
        <end position="455"/>
    </location>
</feature>
<dbReference type="HOGENOM" id="CLU_000960_28_2_11"/>
<dbReference type="Pfam" id="PF07690">
    <property type="entry name" value="MFS_1"/>
    <property type="match status" value="1"/>
</dbReference>
<dbReference type="PANTHER" id="PTHR42718">
    <property type="entry name" value="MAJOR FACILITATOR SUPERFAMILY MULTIDRUG TRANSPORTER MFSC"/>
    <property type="match status" value="1"/>
</dbReference>
<dbReference type="GO" id="GO:0005886">
    <property type="term" value="C:plasma membrane"/>
    <property type="evidence" value="ECO:0007669"/>
    <property type="project" value="UniProtKB-SubCell"/>
</dbReference>
<dbReference type="InterPro" id="IPR011701">
    <property type="entry name" value="MFS"/>
</dbReference>
<keyword evidence="10" id="KW-1185">Reference proteome</keyword>
<dbReference type="Gene3D" id="1.20.1250.20">
    <property type="entry name" value="MFS general substrate transporter like domains"/>
    <property type="match status" value="1"/>
</dbReference>
<evidence type="ECO:0000256" key="2">
    <source>
        <dbReference type="ARBA" id="ARBA00022448"/>
    </source>
</evidence>
<feature type="transmembrane region" description="Helical" evidence="7">
    <location>
        <begin position="171"/>
        <end position="192"/>
    </location>
</feature>
<comment type="caution">
    <text evidence="9">The sequence shown here is derived from an EMBL/GenBank/DDBJ whole genome shotgun (WGS) entry which is preliminary data.</text>
</comment>
<dbReference type="InterPro" id="IPR036259">
    <property type="entry name" value="MFS_trans_sf"/>
</dbReference>
<dbReference type="AlphaFoldDB" id="A0A010ZU37"/>
<comment type="subcellular location">
    <subcellularLocation>
        <location evidence="1">Cell membrane</location>
        <topology evidence="1">Multi-pass membrane protein</topology>
    </subcellularLocation>
</comment>
<dbReference type="OrthoDB" id="4172724at2"/>
<feature type="transmembrane region" description="Helical" evidence="7">
    <location>
        <begin position="113"/>
        <end position="134"/>
    </location>
</feature>
<dbReference type="PANTHER" id="PTHR42718:SF47">
    <property type="entry name" value="METHYL VIOLOGEN RESISTANCE PROTEIN SMVA"/>
    <property type="match status" value="1"/>
</dbReference>
<feature type="transmembrane region" description="Helical" evidence="7">
    <location>
        <begin position="271"/>
        <end position="296"/>
    </location>
</feature>
<keyword evidence="3" id="KW-1003">Cell membrane</keyword>